<keyword evidence="2" id="KW-1185">Reference proteome</keyword>
<sequence length="195" mass="19855">MTQRRLLLGALGVLVVSLIFGSVYTTGALWADEETRNPGTIETGTIGLDAHGDGASSHTFPALQGTNIAVGNVTQAPLKIKNTGSTRIKFLLASAGPSITSSGSAVTVRLSGSVGGCPGGTGDLSGAFPATDTTGPHTAIAPTSPSSSDWKVLDVGAETTWCVQAQLKSVTGTQPAQYQINFDFSVGQLRPGQNP</sequence>
<accession>A0ABN3HI23</accession>
<organism evidence="1 2">
    <name type="scientific">Gordonia cholesterolivorans</name>
    <dbReference type="NCBI Taxonomy" id="559625"/>
    <lineage>
        <taxon>Bacteria</taxon>
        <taxon>Bacillati</taxon>
        <taxon>Actinomycetota</taxon>
        <taxon>Actinomycetes</taxon>
        <taxon>Mycobacteriales</taxon>
        <taxon>Gordoniaceae</taxon>
        <taxon>Gordonia</taxon>
    </lineage>
</organism>
<comment type="caution">
    <text evidence="1">The sequence shown here is derived from an EMBL/GenBank/DDBJ whole genome shotgun (WGS) entry which is preliminary data.</text>
</comment>
<dbReference type="Proteomes" id="UP001501170">
    <property type="component" value="Unassembled WGS sequence"/>
</dbReference>
<dbReference type="EMBL" id="BAAARB010000009">
    <property type="protein sequence ID" value="GAA2380787.1"/>
    <property type="molecule type" value="Genomic_DNA"/>
</dbReference>
<evidence type="ECO:0000313" key="2">
    <source>
        <dbReference type="Proteomes" id="UP001501170"/>
    </source>
</evidence>
<proteinExistence type="predicted"/>
<evidence type="ECO:0000313" key="1">
    <source>
        <dbReference type="EMBL" id="GAA2380787.1"/>
    </source>
</evidence>
<evidence type="ECO:0008006" key="3">
    <source>
        <dbReference type="Google" id="ProtNLM"/>
    </source>
</evidence>
<dbReference type="RefSeq" id="WP_045537044.1">
    <property type="nucleotide sequence ID" value="NZ_BAAARB010000009.1"/>
</dbReference>
<gene>
    <name evidence="1" type="ORF">GCM10009855_21050</name>
</gene>
<name>A0ABN3HI23_9ACTN</name>
<protein>
    <recommendedName>
        <fullName evidence="3">Ribosomally synthesized peptide with SipW-like signal peptide</fullName>
    </recommendedName>
</protein>
<reference evidence="1 2" key="1">
    <citation type="journal article" date="2019" name="Int. J. Syst. Evol. Microbiol.">
        <title>The Global Catalogue of Microorganisms (GCM) 10K type strain sequencing project: providing services to taxonomists for standard genome sequencing and annotation.</title>
        <authorList>
            <consortium name="The Broad Institute Genomics Platform"/>
            <consortium name="The Broad Institute Genome Sequencing Center for Infectious Disease"/>
            <person name="Wu L."/>
            <person name="Ma J."/>
        </authorList>
    </citation>
    <scope>NUCLEOTIDE SEQUENCE [LARGE SCALE GENOMIC DNA]</scope>
    <source>
        <strain evidence="1 2">JCM 16227</strain>
    </source>
</reference>